<accession>A0A1F5G6N5</accession>
<gene>
    <name evidence="2" type="ORF">A2870_04080</name>
</gene>
<evidence type="ECO:0000256" key="1">
    <source>
        <dbReference type="SAM" id="Phobius"/>
    </source>
</evidence>
<name>A0A1F5G6N5_9BACT</name>
<protein>
    <submittedName>
        <fullName evidence="2">Uncharacterized protein</fullName>
    </submittedName>
</protein>
<keyword evidence="1" id="KW-0812">Transmembrane</keyword>
<dbReference type="EMBL" id="MFAZ01000012">
    <property type="protein sequence ID" value="OGD87499.1"/>
    <property type="molecule type" value="Genomic_DNA"/>
</dbReference>
<dbReference type="Proteomes" id="UP000179102">
    <property type="component" value="Unassembled WGS sequence"/>
</dbReference>
<proteinExistence type="predicted"/>
<dbReference type="STRING" id="1797711.A2870_04080"/>
<keyword evidence="1" id="KW-0472">Membrane</keyword>
<evidence type="ECO:0000313" key="3">
    <source>
        <dbReference type="Proteomes" id="UP000179102"/>
    </source>
</evidence>
<evidence type="ECO:0000313" key="2">
    <source>
        <dbReference type="EMBL" id="OGD87499.1"/>
    </source>
</evidence>
<sequence length="191" mass="21397">MAEFNLIRISKLIKSELLLIILGVLSITIFSIAVISFTKRGKAPPPAQTPWNENIYAGQTTKQELETKLGTPEKIEAIDEGVAYFYPTEDRYRPDKIEISGDTVSIIKEQVLESEKGGLNNYLQKYGTPQAKLYGPFGTIAPGHFWGNNGIIVFGNEHDGTIVEIWYFAPTNLENFLAQNTKLKTEEPRGF</sequence>
<reference evidence="2 3" key="1">
    <citation type="journal article" date="2016" name="Nat. Commun.">
        <title>Thousands of microbial genomes shed light on interconnected biogeochemical processes in an aquifer system.</title>
        <authorList>
            <person name="Anantharaman K."/>
            <person name="Brown C.T."/>
            <person name="Hug L.A."/>
            <person name="Sharon I."/>
            <person name="Castelle C.J."/>
            <person name="Probst A.J."/>
            <person name="Thomas B.C."/>
            <person name="Singh A."/>
            <person name="Wilkins M.J."/>
            <person name="Karaoz U."/>
            <person name="Brodie E.L."/>
            <person name="Williams K.H."/>
            <person name="Hubbard S.S."/>
            <person name="Banfield J.F."/>
        </authorList>
    </citation>
    <scope>NUCLEOTIDE SEQUENCE [LARGE SCALE GENOMIC DNA]</scope>
</reference>
<dbReference type="AlphaFoldDB" id="A0A1F5G6N5"/>
<comment type="caution">
    <text evidence="2">The sequence shown here is derived from an EMBL/GenBank/DDBJ whole genome shotgun (WGS) entry which is preliminary data.</text>
</comment>
<organism evidence="2 3">
    <name type="scientific">Candidatus Curtissbacteria bacterium RIFCSPHIGHO2_01_FULL_41_11</name>
    <dbReference type="NCBI Taxonomy" id="1797711"/>
    <lineage>
        <taxon>Bacteria</taxon>
        <taxon>Candidatus Curtissiibacteriota</taxon>
    </lineage>
</organism>
<feature type="transmembrane region" description="Helical" evidence="1">
    <location>
        <begin position="17"/>
        <end position="37"/>
    </location>
</feature>
<keyword evidence="1" id="KW-1133">Transmembrane helix</keyword>